<reference evidence="5 6" key="1">
    <citation type="submission" date="2021-01" db="EMBL/GenBank/DDBJ databases">
        <title>FDA dAtabase for Regulatory Grade micrObial Sequences (FDA-ARGOS): Supporting development and validation of Infectious Disease Dx tests.</title>
        <authorList>
            <person name="Sproer C."/>
            <person name="Gronow S."/>
            <person name="Severitt S."/>
            <person name="Schroder I."/>
            <person name="Tallon L."/>
            <person name="Sadzewicz L."/>
            <person name="Zhao X."/>
            <person name="Boylan J."/>
            <person name="Ott S."/>
            <person name="Bowen H."/>
            <person name="Vavikolanu K."/>
            <person name="Mehta A."/>
            <person name="Aluvathingal J."/>
            <person name="Nadendla S."/>
            <person name="Lowell S."/>
            <person name="Myers T."/>
            <person name="Yan Y."/>
            <person name="Sichtig H."/>
        </authorList>
    </citation>
    <scope>NUCLEOTIDE SEQUENCE [LARGE SCALE GENOMIC DNA]</scope>
    <source>
        <strain evidence="5 6">FDAARGOS_1148</strain>
    </source>
</reference>
<evidence type="ECO:0000313" key="5">
    <source>
        <dbReference type="EMBL" id="QQS82098.1"/>
    </source>
</evidence>
<dbReference type="PROSITE" id="PS01124">
    <property type="entry name" value="HTH_ARAC_FAMILY_2"/>
    <property type="match status" value="1"/>
</dbReference>
<dbReference type="GeneID" id="93725539"/>
<dbReference type="GO" id="GO:0043565">
    <property type="term" value="F:sequence-specific DNA binding"/>
    <property type="evidence" value="ECO:0007669"/>
    <property type="project" value="InterPro"/>
</dbReference>
<keyword evidence="3" id="KW-0804">Transcription</keyword>
<dbReference type="SUPFAM" id="SSF46689">
    <property type="entry name" value="Homeodomain-like"/>
    <property type="match status" value="1"/>
</dbReference>
<evidence type="ECO:0000256" key="1">
    <source>
        <dbReference type="ARBA" id="ARBA00023015"/>
    </source>
</evidence>
<dbReference type="AlphaFoldDB" id="A0AB37GYH4"/>
<feature type="domain" description="HTH araC/xylS-type" evidence="4">
    <location>
        <begin position="151"/>
        <end position="248"/>
    </location>
</feature>
<keyword evidence="2" id="KW-0238">DNA-binding</keyword>
<dbReference type="Gene3D" id="1.10.10.60">
    <property type="entry name" value="Homeodomain-like"/>
    <property type="match status" value="2"/>
</dbReference>
<protein>
    <submittedName>
        <fullName evidence="5">Helix-turn-helix transcriptional regulator</fullName>
    </submittedName>
</protein>
<evidence type="ECO:0000313" key="6">
    <source>
        <dbReference type="Proteomes" id="UP000595942"/>
    </source>
</evidence>
<organism evidence="5 6">
    <name type="scientific">Staphylococcus condimenti</name>
    <dbReference type="NCBI Taxonomy" id="70255"/>
    <lineage>
        <taxon>Bacteria</taxon>
        <taxon>Bacillati</taxon>
        <taxon>Bacillota</taxon>
        <taxon>Bacilli</taxon>
        <taxon>Bacillales</taxon>
        <taxon>Staphylococcaceae</taxon>
        <taxon>Staphylococcus</taxon>
    </lineage>
</organism>
<dbReference type="EMBL" id="CP068073">
    <property type="protein sequence ID" value="QQS82098.1"/>
    <property type="molecule type" value="Genomic_DNA"/>
</dbReference>
<accession>A0AB37GYH4</accession>
<evidence type="ECO:0000256" key="2">
    <source>
        <dbReference type="ARBA" id="ARBA00023125"/>
    </source>
</evidence>
<dbReference type="PANTHER" id="PTHR43280:SF2">
    <property type="entry name" value="HTH-TYPE TRANSCRIPTIONAL REGULATOR EXSA"/>
    <property type="match status" value="1"/>
</dbReference>
<name>A0AB37GYH4_9STAP</name>
<dbReference type="RefSeq" id="WP_047130901.1">
    <property type="nucleotide sequence ID" value="NZ_CP015114.1"/>
</dbReference>
<keyword evidence="6" id="KW-1185">Reference proteome</keyword>
<proteinExistence type="predicted"/>
<dbReference type="KEGG" id="scv:A4G25_09275"/>
<keyword evidence="1" id="KW-0805">Transcription regulation</keyword>
<dbReference type="Proteomes" id="UP000595942">
    <property type="component" value="Chromosome"/>
</dbReference>
<sequence length="282" mass="34075">MNYSYSIIKSSICKLDLTKDEDYVHVYFVLSGNVKMLRKGKTLIYKTGEFFIQKPDKIPLEIEVNKGCIIYLAIHKNYFEKYYMKNTLNTENNFEIHHHIKDSFMNIIRNMYEKNYLEADICFIKMLNYLRVYLEIFDNYLFRPTLSKTINEIIEYINDNYKEPLKLCVVARELFYNESFISRKFKEEMNVTFTEYLTNVRLCNLAEYLIVRGEDNGIWEEFGFPSQRAFLKRFKETYHMTPREFILSTQYYRNPQHAITESVYTEVMKYLQYDKSSVNEMS</sequence>
<dbReference type="Pfam" id="PF12833">
    <property type="entry name" value="HTH_18"/>
    <property type="match status" value="1"/>
</dbReference>
<dbReference type="InterPro" id="IPR018060">
    <property type="entry name" value="HTH_AraC"/>
</dbReference>
<gene>
    <name evidence="5" type="ORF">I6J05_09225</name>
</gene>
<dbReference type="GO" id="GO:0003700">
    <property type="term" value="F:DNA-binding transcription factor activity"/>
    <property type="evidence" value="ECO:0007669"/>
    <property type="project" value="InterPro"/>
</dbReference>
<dbReference type="SMART" id="SM00342">
    <property type="entry name" value="HTH_ARAC"/>
    <property type="match status" value="1"/>
</dbReference>
<evidence type="ECO:0000259" key="4">
    <source>
        <dbReference type="PROSITE" id="PS01124"/>
    </source>
</evidence>
<dbReference type="InterPro" id="IPR009057">
    <property type="entry name" value="Homeodomain-like_sf"/>
</dbReference>
<evidence type="ECO:0000256" key="3">
    <source>
        <dbReference type="ARBA" id="ARBA00023163"/>
    </source>
</evidence>
<dbReference type="PANTHER" id="PTHR43280">
    <property type="entry name" value="ARAC-FAMILY TRANSCRIPTIONAL REGULATOR"/>
    <property type="match status" value="1"/>
</dbReference>